<reference evidence="2" key="1">
    <citation type="submission" date="2021-02" db="EMBL/GenBank/DDBJ databases">
        <authorList>
            <person name="Nowell W R."/>
        </authorList>
    </citation>
    <scope>NUCLEOTIDE SEQUENCE</scope>
</reference>
<proteinExistence type="predicted"/>
<evidence type="ECO:0000313" key="4">
    <source>
        <dbReference type="Proteomes" id="UP000663829"/>
    </source>
</evidence>
<accession>A0A815HG65</accession>
<keyword evidence="4" id="KW-1185">Reference proteome</keyword>
<feature type="compositionally biased region" description="Pro residues" evidence="1">
    <location>
        <begin position="209"/>
        <end position="221"/>
    </location>
</feature>
<evidence type="ECO:0000313" key="2">
    <source>
        <dbReference type="EMBL" id="CAF1354257.1"/>
    </source>
</evidence>
<feature type="region of interest" description="Disordered" evidence="1">
    <location>
        <begin position="203"/>
        <end position="254"/>
    </location>
</feature>
<sequence>MTTQYITTRPPPLVIPESTLTTRLTPRKNYIHIPSTHDQGVGPGPIVHTDTGDFSGGDYQVVEKDYGDRKVIYHIPIEYADQYDLENIDETTFEQPIFHPPQTTIIHPQPQPRVIRKVYKNYDDVDQDYYYDDSDYAYEPVRYVQRPSPRRQVVKRRIYVNNDDYDYDYDYDDDDDEIEYVVEEKPRPVKYVQRPIRRAVYVLEDDEPPQQPQPSPRPQPKPILRQNAKPVSIRRHTIRTPVDNPVPPPAPVKIQSNDHTYVRAMDIILANRAKRGWKLPKPKREVEEEKFHDPPQPNKNIIKNGFIIHK</sequence>
<dbReference type="AlphaFoldDB" id="A0A815HG65"/>
<dbReference type="OrthoDB" id="10040063at2759"/>
<evidence type="ECO:0000256" key="1">
    <source>
        <dbReference type="SAM" id="MobiDB-lite"/>
    </source>
</evidence>
<organism evidence="2 4">
    <name type="scientific">Didymodactylos carnosus</name>
    <dbReference type="NCBI Taxonomy" id="1234261"/>
    <lineage>
        <taxon>Eukaryota</taxon>
        <taxon>Metazoa</taxon>
        <taxon>Spiralia</taxon>
        <taxon>Gnathifera</taxon>
        <taxon>Rotifera</taxon>
        <taxon>Eurotatoria</taxon>
        <taxon>Bdelloidea</taxon>
        <taxon>Philodinida</taxon>
        <taxon>Philodinidae</taxon>
        <taxon>Didymodactylos</taxon>
    </lineage>
</organism>
<comment type="caution">
    <text evidence="2">The sequence shown here is derived from an EMBL/GenBank/DDBJ whole genome shotgun (WGS) entry which is preliminary data.</text>
</comment>
<protein>
    <submittedName>
        <fullName evidence="2">Uncharacterized protein</fullName>
    </submittedName>
</protein>
<dbReference type="EMBL" id="CAJOBC010066188">
    <property type="protein sequence ID" value="CAF4226948.1"/>
    <property type="molecule type" value="Genomic_DNA"/>
</dbReference>
<dbReference type="EMBL" id="CAJNOQ010015068">
    <property type="protein sequence ID" value="CAF1354257.1"/>
    <property type="molecule type" value="Genomic_DNA"/>
</dbReference>
<dbReference type="Proteomes" id="UP000663829">
    <property type="component" value="Unassembled WGS sequence"/>
</dbReference>
<name>A0A815HG65_9BILA</name>
<gene>
    <name evidence="2" type="ORF">GPM918_LOCUS31066</name>
    <name evidence="3" type="ORF">SRO942_LOCUS31700</name>
</gene>
<dbReference type="Proteomes" id="UP000681722">
    <property type="component" value="Unassembled WGS sequence"/>
</dbReference>
<evidence type="ECO:0000313" key="3">
    <source>
        <dbReference type="EMBL" id="CAF4226948.1"/>
    </source>
</evidence>